<evidence type="ECO:0000313" key="7">
    <source>
        <dbReference type="EMBL" id="KAF4309232.1"/>
    </source>
</evidence>
<evidence type="ECO:0000256" key="3">
    <source>
        <dbReference type="ARBA" id="ARBA00023027"/>
    </source>
</evidence>
<dbReference type="Pfam" id="PF00389">
    <property type="entry name" value="2-Hacid_dh"/>
    <property type="match status" value="1"/>
</dbReference>
<dbReference type="SUPFAM" id="SSF52283">
    <property type="entry name" value="Formate/glycerate dehydrogenase catalytic domain-like"/>
    <property type="match status" value="1"/>
</dbReference>
<dbReference type="Pfam" id="PF02826">
    <property type="entry name" value="2-Hacid_dh_C"/>
    <property type="match status" value="1"/>
</dbReference>
<dbReference type="EMBL" id="WWBZ02000016">
    <property type="protein sequence ID" value="KAF4309232.1"/>
    <property type="molecule type" value="Genomic_DNA"/>
</dbReference>
<dbReference type="OrthoDB" id="298012at2759"/>
<dbReference type="SUPFAM" id="SSF51735">
    <property type="entry name" value="NAD(P)-binding Rossmann-fold domains"/>
    <property type="match status" value="1"/>
</dbReference>
<organism evidence="7 8">
    <name type="scientific">Botryosphaeria dothidea</name>
    <dbReference type="NCBI Taxonomy" id="55169"/>
    <lineage>
        <taxon>Eukaryota</taxon>
        <taxon>Fungi</taxon>
        <taxon>Dikarya</taxon>
        <taxon>Ascomycota</taxon>
        <taxon>Pezizomycotina</taxon>
        <taxon>Dothideomycetes</taxon>
        <taxon>Dothideomycetes incertae sedis</taxon>
        <taxon>Botryosphaeriales</taxon>
        <taxon>Botryosphaeriaceae</taxon>
        <taxon>Botryosphaeria</taxon>
    </lineage>
</organism>
<evidence type="ECO:0000259" key="6">
    <source>
        <dbReference type="Pfam" id="PF02826"/>
    </source>
</evidence>
<proteinExistence type="inferred from homology"/>
<gene>
    <name evidence="7" type="ORF">GTA08_BOTSDO03196</name>
</gene>
<feature type="domain" description="D-isomer specific 2-hydroxyacid dehydrogenase NAD-binding" evidence="6">
    <location>
        <begin position="136"/>
        <end position="331"/>
    </location>
</feature>
<dbReference type="InterPro" id="IPR050857">
    <property type="entry name" value="D-2-hydroxyacid_DH"/>
</dbReference>
<dbReference type="PANTHER" id="PTHR42789">
    <property type="entry name" value="D-ISOMER SPECIFIC 2-HYDROXYACID DEHYDROGENASE FAMILY PROTEIN (AFU_ORTHOLOGUE AFUA_6G10090)"/>
    <property type="match status" value="1"/>
</dbReference>
<dbReference type="InterPro" id="IPR006140">
    <property type="entry name" value="D-isomer_DH_NAD-bd"/>
</dbReference>
<keyword evidence="8" id="KW-1185">Reference proteome</keyword>
<evidence type="ECO:0000256" key="4">
    <source>
        <dbReference type="RuleBase" id="RU003719"/>
    </source>
</evidence>
<evidence type="ECO:0000256" key="2">
    <source>
        <dbReference type="ARBA" id="ARBA00023002"/>
    </source>
</evidence>
<feature type="domain" description="D-isomer specific 2-hydroxyacid dehydrogenase catalytic" evidence="5">
    <location>
        <begin position="17"/>
        <end position="362"/>
    </location>
</feature>
<evidence type="ECO:0000313" key="8">
    <source>
        <dbReference type="Proteomes" id="UP000572817"/>
    </source>
</evidence>
<keyword evidence="2 4" id="KW-0560">Oxidoreductase</keyword>
<sequence length="363" mass="39717">MSTTTPADLPRPIKMAILDDYQNFSAPYFQHFPASELEITTYTDTLSPHTNLPALIARLQPYAIISTMRERTPFPAALTQQLPRLRLLLTTGSRNNAFDLPALAARRIPVAGTPSDVSAALAPPRGFSKTTQHAWALLLALSNNVARDDAGLRGGSGGAWQDAFPLNVYLAGKTFGALGLGKLGVAAAKIAVLGFGMRVVAWSASLTQEEADRRAEEAGLPRGSFAVAAGKEGLLREADVLSLHYVLSERSRGIVGAEELKLLKREALLVNTARGPLVDEDALFECLERGAIRGAALDVFWEEPLPAESRWRTTRWGEDGRSQVLLTPHTGYMFEETIDLWWKETAANVRRWLDGEELTNRMV</sequence>
<evidence type="ECO:0008006" key="9">
    <source>
        <dbReference type="Google" id="ProtNLM"/>
    </source>
</evidence>
<keyword evidence="3" id="KW-0520">NAD</keyword>
<evidence type="ECO:0000256" key="1">
    <source>
        <dbReference type="ARBA" id="ARBA00005854"/>
    </source>
</evidence>
<dbReference type="InterPro" id="IPR006139">
    <property type="entry name" value="D-isomer_2_OHA_DH_cat_dom"/>
</dbReference>
<dbReference type="CDD" id="cd12169">
    <property type="entry name" value="PGDH_like_1"/>
    <property type="match status" value="1"/>
</dbReference>
<reference evidence="7" key="1">
    <citation type="submission" date="2020-04" db="EMBL/GenBank/DDBJ databases">
        <title>Genome Assembly and Annotation of Botryosphaeria dothidea sdau 11-99, a Latent Pathogen of Apple Fruit Ring Rot in China.</title>
        <authorList>
            <person name="Yu C."/>
            <person name="Diao Y."/>
            <person name="Lu Q."/>
            <person name="Zhao J."/>
            <person name="Cui S."/>
            <person name="Peng C."/>
            <person name="He B."/>
            <person name="Liu H."/>
        </authorList>
    </citation>
    <scope>NUCLEOTIDE SEQUENCE [LARGE SCALE GENOMIC DNA]</scope>
    <source>
        <strain evidence="7">Sdau11-99</strain>
    </source>
</reference>
<comment type="caution">
    <text evidence="7">The sequence shown here is derived from an EMBL/GenBank/DDBJ whole genome shotgun (WGS) entry which is preliminary data.</text>
</comment>
<protein>
    <recommendedName>
        <fullName evidence="9">D-isomer specific 2-hydroxyacid dehydrogenase family protein</fullName>
    </recommendedName>
</protein>
<dbReference type="PANTHER" id="PTHR42789:SF1">
    <property type="entry name" value="D-ISOMER SPECIFIC 2-HYDROXYACID DEHYDROGENASE FAMILY PROTEIN (AFU_ORTHOLOGUE AFUA_6G10090)"/>
    <property type="match status" value="1"/>
</dbReference>
<dbReference type="Proteomes" id="UP000572817">
    <property type="component" value="Unassembled WGS sequence"/>
</dbReference>
<name>A0A8H4IZN8_9PEZI</name>
<dbReference type="GO" id="GO:0016616">
    <property type="term" value="F:oxidoreductase activity, acting on the CH-OH group of donors, NAD or NADP as acceptor"/>
    <property type="evidence" value="ECO:0007669"/>
    <property type="project" value="InterPro"/>
</dbReference>
<accession>A0A8H4IZN8</accession>
<dbReference type="InterPro" id="IPR036291">
    <property type="entry name" value="NAD(P)-bd_dom_sf"/>
</dbReference>
<dbReference type="GO" id="GO:0051287">
    <property type="term" value="F:NAD binding"/>
    <property type="evidence" value="ECO:0007669"/>
    <property type="project" value="InterPro"/>
</dbReference>
<comment type="similarity">
    <text evidence="1 4">Belongs to the D-isomer specific 2-hydroxyacid dehydrogenase family.</text>
</comment>
<dbReference type="AlphaFoldDB" id="A0A8H4IZN8"/>
<evidence type="ECO:0000259" key="5">
    <source>
        <dbReference type="Pfam" id="PF00389"/>
    </source>
</evidence>
<dbReference type="Gene3D" id="3.40.50.720">
    <property type="entry name" value="NAD(P)-binding Rossmann-like Domain"/>
    <property type="match status" value="2"/>
</dbReference>